<feature type="compositionally biased region" description="Basic residues" evidence="2">
    <location>
        <begin position="886"/>
        <end position="897"/>
    </location>
</feature>
<dbReference type="SUPFAM" id="SSF88723">
    <property type="entry name" value="PIN domain-like"/>
    <property type="match status" value="1"/>
</dbReference>
<feature type="region of interest" description="Disordered" evidence="2">
    <location>
        <begin position="880"/>
        <end position="899"/>
    </location>
</feature>
<dbReference type="PANTHER" id="PTHR15976">
    <property type="entry name" value="CONSTITUTIVE COACTIVATOR OF PEROXISOME PROLIFERATOR-ACTIVATED RECEPTOR GAMMA"/>
    <property type="match status" value="1"/>
</dbReference>
<feature type="region of interest" description="Disordered" evidence="2">
    <location>
        <begin position="451"/>
        <end position="528"/>
    </location>
</feature>
<comment type="caution">
    <text evidence="3">The sequence shown here is derived from an EMBL/GenBank/DDBJ whole genome shotgun (WGS) entry which is preliminary data.</text>
</comment>
<feature type="compositionally biased region" description="Low complexity" evidence="2">
    <location>
        <begin position="470"/>
        <end position="481"/>
    </location>
</feature>
<reference evidence="3" key="1">
    <citation type="submission" date="2020-10" db="EMBL/GenBank/DDBJ databases">
        <title>Chromosome-scale genome assembly of the Allis shad, Alosa alosa.</title>
        <authorList>
            <person name="Margot Z."/>
            <person name="Christophe K."/>
            <person name="Cabau C."/>
            <person name="Louis A."/>
            <person name="Berthelot C."/>
            <person name="Parey E."/>
            <person name="Roest Crollius H."/>
            <person name="Montfort J."/>
            <person name="Robinson-Rechavi M."/>
            <person name="Bucao C."/>
            <person name="Bouchez O."/>
            <person name="Gislard M."/>
            <person name="Lluch J."/>
            <person name="Milhes M."/>
            <person name="Lampietro C."/>
            <person name="Lopez Roques C."/>
            <person name="Donnadieu C."/>
            <person name="Braasch I."/>
            <person name="Desvignes T."/>
            <person name="Postlethwait J."/>
            <person name="Bobe J."/>
            <person name="Guiguen Y."/>
        </authorList>
    </citation>
    <scope>NUCLEOTIDE SEQUENCE</scope>
    <source>
        <strain evidence="3">M-15738</strain>
        <tissue evidence="3">Blood</tissue>
    </source>
</reference>
<dbReference type="GO" id="GO:0005634">
    <property type="term" value="C:nucleus"/>
    <property type="evidence" value="ECO:0007669"/>
    <property type="project" value="TreeGrafter"/>
</dbReference>
<protein>
    <recommendedName>
        <fullName evidence="5">Family with sequence similarity 120C</fullName>
    </recommendedName>
</protein>
<gene>
    <name evidence="3" type="ORF">AALO_G00048300</name>
</gene>
<dbReference type="EMBL" id="JADWDJ010000004">
    <property type="protein sequence ID" value="KAG5281741.1"/>
    <property type="molecule type" value="Genomic_DNA"/>
</dbReference>
<evidence type="ECO:0008006" key="5">
    <source>
        <dbReference type="Google" id="ProtNLM"/>
    </source>
</evidence>
<evidence type="ECO:0000256" key="1">
    <source>
        <dbReference type="ARBA" id="ARBA00009495"/>
    </source>
</evidence>
<dbReference type="Proteomes" id="UP000823561">
    <property type="component" value="Chromosome 4"/>
</dbReference>
<feature type="compositionally biased region" description="Basic residues" evidence="2">
    <location>
        <begin position="45"/>
        <end position="58"/>
    </location>
</feature>
<dbReference type="PANTHER" id="PTHR15976:SF15">
    <property type="entry name" value="CONSTITUTIVE COACTIVATOR OF PPAR-GAMMA-LIKE PROTEIN 2"/>
    <property type="match status" value="1"/>
</dbReference>
<feature type="compositionally biased region" description="Gly residues" evidence="2">
    <location>
        <begin position="506"/>
        <end position="521"/>
    </location>
</feature>
<organism evidence="3 4">
    <name type="scientific">Alosa alosa</name>
    <name type="common">allis shad</name>
    <dbReference type="NCBI Taxonomy" id="278164"/>
    <lineage>
        <taxon>Eukaryota</taxon>
        <taxon>Metazoa</taxon>
        <taxon>Chordata</taxon>
        <taxon>Craniata</taxon>
        <taxon>Vertebrata</taxon>
        <taxon>Euteleostomi</taxon>
        <taxon>Actinopterygii</taxon>
        <taxon>Neopterygii</taxon>
        <taxon>Teleostei</taxon>
        <taxon>Clupei</taxon>
        <taxon>Clupeiformes</taxon>
        <taxon>Clupeoidei</taxon>
        <taxon>Clupeidae</taxon>
        <taxon>Alosa</taxon>
    </lineage>
</organism>
<name>A0AAV6H8K5_9TELE</name>
<dbReference type="AlphaFoldDB" id="A0AAV6H8K5"/>
<comment type="similarity">
    <text evidence="1">Belongs to the constitutive coactivator of PPAR-gamma family.</text>
</comment>
<dbReference type="FunFam" id="3.40.50.1010:FF:000009">
    <property type="entry name" value="Constitutive coactivator of PPAR-gamma-like protein 1"/>
    <property type="match status" value="1"/>
</dbReference>
<evidence type="ECO:0000313" key="4">
    <source>
        <dbReference type="Proteomes" id="UP000823561"/>
    </source>
</evidence>
<feature type="region of interest" description="Disordered" evidence="2">
    <location>
        <begin position="925"/>
        <end position="996"/>
    </location>
</feature>
<sequence>MKSNKVTFNIAMGIQGFQEYLEKRCPGAAVPVDLLKLARTAARQPPHHHHHHHHHPHHPSSLPPPPPPARILVDADSGLQRLYGGYQTDWVCGGEWNAMLGYLAALSQACLYQGGLELVVIFNGTLGKDRWPEWARRSQGQRQTAQLIVNHVGSKATPPPRAWFLPPACLSHCVRLAMFRFRVRVVQTLEDHHQEVLSLYRDYGFHGLIAQDSEFALCNVPAYFSSHALKLSWNGKNLTTHQYLLSEAARQLGLKTQHLPMFAALLGNHILPDEDLAAFHWSLLGPEHPLASLKVRAHQLVLPPCEVVIKAVSEYVASIKDLGNLDAVARDVFKQSQSRMEDKIERFKKAVEYFSMASKPRPPSMGPSPYPFPGFGPGQFGGPPGPMGNMPPGKAPFGPPQMSGVKVPYPGAPYGPGSGPGPALLFPNPPPPLQDCNDSLVGKMGFSDWSAPYDSTQGGSRLPNHHTAAPSGTSPSPSSSSDGEEQNDTSTNHLADKGSRWEDSSGRGGGASGDGPHGNGSGPSIPSLLSMATRSHMDITTPPLPQVSAEVLRVAEHRHRRGLMYPQIYHILTKGEMKMPVCIEDECNPDLPPASLLFRSARQYAYGVLFSLAETQRRAERLAMRKRAPVEVPPVIVKEWCASKAKSALTPELVPALCFREWTCPNLRRLWLGRASEDRSRRTRAFLACMRSDCPALLNPALVPSHLLLMCCVLRYMMQWPGGRILQRHELDAFLAQAVSNQLYEPDQLQELKVEKVDNRGVQLASLFMSGVDTALFVNDVCGQPLPWEHCCPWGFFDGKLFQSKLARSTRDRAALLDMCEGQEELVSRVEKMRQAILEGINLSRPPPPPPPMPPPAFLPPAMVPPFYPMHPMYPPRPLGAMPPPHHPHHPHQHRPRAFPGIQSIPPQGGKLEIAGMVVGQWAGNKPVRGRGGFNMQVVSVGGGKGRGKEVTPKGRGGKKAPPTNRTQTLSSSPPPSSPPKLTEEAKPGAALPPVPVEGAVMAPQQLNGSSPGTAVVQPLDLPPLAQPIQCALASRDNQSGDGVEVEAPCCLDDCPSEGALQKEE</sequence>
<dbReference type="InterPro" id="IPR029060">
    <property type="entry name" value="PIN-like_dom_sf"/>
</dbReference>
<accession>A0AAV6H8K5</accession>
<keyword evidence="4" id="KW-1185">Reference proteome</keyword>
<feature type="region of interest" description="Disordered" evidence="2">
    <location>
        <begin position="41"/>
        <end position="69"/>
    </location>
</feature>
<dbReference type="InterPro" id="IPR026784">
    <property type="entry name" value="Coact_PPARg"/>
</dbReference>
<evidence type="ECO:0000256" key="2">
    <source>
        <dbReference type="SAM" id="MobiDB-lite"/>
    </source>
</evidence>
<evidence type="ECO:0000313" key="3">
    <source>
        <dbReference type="EMBL" id="KAG5281741.1"/>
    </source>
</evidence>
<dbReference type="Gene3D" id="3.40.50.1010">
    <property type="entry name" value="5'-nuclease"/>
    <property type="match status" value="1"/>
</dbReference>
<proteinExistence type="inferred from homology"/>
<feature type="compositionally biased region" description="Basic and acidic residues" evidence="2">
    <location>
        <begin position="494"/>
        <end position="505"/>
    </location>
</feature>